<evidence type="ECO:0000256" key="5">
    <source>
        <dbReference type="PROSITE-ProRule" id="PRU00267"/>
    </source>
</evidence>
<name>A0AAV1BX77_OLDCO</name>
<dbReference type="PANTHER" id="PTHR46261:SF12">
    <property type="entry name" value="HIGH MOBILITY GROUP B PROTEIN 14"/>
    <property type="match status" value="1"/>
</dbReference>
<dbReference type="GO" id="GO:0000785">
    <property type="term" value="C:chromatin"/>
    <property type="evidence" value="ECO:0007669"/>
    <property type="project" value="UniProtKB-ARBA"/>
</dbReference>
<evidence type="ECO:0000256" key="6">
    <source>
        <dbReference type="SAM" id="MobiDB-lite"/>
    </source>
</evidence>
<dbReference type="PANTHER" id="PTHR46261">
    <property type="entry name" value="HIGH MOBILITY GROUP B PROTEIN 4-RELATED"/>
    <property type="match status" value="1"/>
</dbReference>
<feature type="domain" description="HMG box" evidence="7">
    <location>
        <begin position="72"/>
        <end position="141"/>
    </location>
</feature>
<dbReference type="SMART" id="SM00398">
    <property type="entry name" value="HMG"/>
    <property type="match status" value="1"/>
</dbReference>
<gene>
    <name evidence="8" type="ORF">OLC1_LOCUS640</name>
</gene>
<dbReference type="Pfam" id="PF00505">
    <property type="entry name" value="HMG_box"/>
    <property type="match status" value="1"/>
</dbReference>
<comment type="similarity">
    <text evidence="2">Belongs to the HMGB family.</text>
</comment>
<dbReference type="GO" id="GO:0005634">
    <property type="term" value="C:nucleus"/>
    <property type="evidence" value="ECO:0007669"/>
    <property type="project" value="UniProtKB-SubCell"/>
</dbReference>
<keyword evidence="9" id="KW-1185">Reference proteome</keyword>
<proteinExistence type="inferred from homology"/>
<evidence type="ECO:0000256" key="2">
    <source>
        <dbReference type="ARBA" id="ARBA00008774"/>
    </source>
</evidence>
<reference evidence="8" key="1">
    <citation type="submission" date="2023-03" db="EMBL/GenBank/DDBJ databases">
        <authorList>
            <person name="Julca I."/>
        </authorList>
    </citation>
    <scope>NUCLEOTIDE SEQUENCE</scope>
</reference>
<dbReference type="Gene3D" id="1.10.30.10">
    <property type="entry name" value="High mobility group box domain"/>
    <property type="match status" value="1"/>
</dbReference>
<dbReference type="CDD" id="cd22005">
    <property type="entry name" value="HMG-box_AtHMGB1-like"/>
    <property type="match status" value="1"/>
</dbReference>
<protein>
    <submittedName>
        <fullName evidence="8">OLC1v1022148C1</fullName>
    </submittedName>
</protein>
<dbReference type="InterPro" id="IPR031061">
    <property type="entry name" value="HMGB_plant"/>
</dbReference>
<keyword evidence="3 5" id="KW-0238">DNA-binding</keyword>
<dbReference type="AlphaFoldDB" id="A0AAV1BX77"/>
<accession>A0AAV1BX77</accession>
<dbReference type="EMBL" id="OX459118">
    <property type="protein sequence ID" value="CAI9087941.1"/>
    <property type="molecule type" value="Genomic_DNA"/>
</dbReference>
<dbReference type="GO" id="GO:0003677">
    <property type="term" value="F:DNA binding"/>
    <property type="evidence" value="ECO:0007669"/>
    <property type="project" value="UniProtKB-UniRule"/>
</dbReference>
<organism evidence="8 9">
    <name type="scientific">Oldenlandia corymbosa var. corymbosa</name>
    <dbReference type="NCBI Taxonomy" id="529605"/>
    <lineage>
        <taxon>Eukaryota</taxon>
        <taxon>Viridiplantae</taxon>
        <taxon>Streptophyta</taxon>
        <taxon>Embryophyta</taxon>
        <taxon>Tracheophyta</taxon>
        <taxon>Spermatophyta</taxon>
        <taxon>Magnoliopsida</taxon>
        <taxon>eudicotyledons</taxon>
        <taxon>Gunneridae</taxon>
        <taxon>Pentapetalae</taxon>
        <taxon>asterids</taxon>
        <taxon>lamiids</taxon>
        <taxon>Gentianales</taxon>
        <taxon>Rubiaceae</taxon>
        <taxon>Rubioideae</taxon>
        <taxon>Spermacoceae</taxon>
        <taxon>Hedyotis-Oldenlandia complex</taxon>
        <taxon>Oldenlandia</taxon>
    </lineage>
</organism>
<dbReference type="Proteomes" id="UP001161247">
    <property type="component" value="Chromosome 1"/>
</dbReference>
<dbReference type="InterPro" id="IPR036910">
    <property type="entry name" value="HMG_box_dom_sf"/>
</dbReference>
<dbReference type="InterPro" id="IPR009071">
    <property type="entry name" value="HMG_box_dom"/>
</dbReference>
<keyword evidence="4 5" id="KW-0539">Nucleus</keyword>
<comment type="subcellular location">
    <subcellularLocation>
        <location evidence="1">Nucleus</location>
    </subcellularLocation>
</comment>
<sequence>MAKKRVSTSKNPASTASPPTSSRTSTQGGMVLRVRTSERMKELAEKLSEPISGKKLKTISKKKSSKIDALKPKKPPTAFFFFLEDFRKDFQETNPDIKSMRDIGKACGDKWKTMTYEEKVHYYDIATEKRAEFDQAMAEYNKRKEMGDFQEYEDDSDFYS</sequence>
<evidence type="ECO:0000256" key="3">
    <source>
        <dbReference type="ARBA" id="ARBA00023125"/>
    </source>
</evidence>
<dbReference type="SUPFAM" id="SSF47095">
    <property type="entry name" value="HMG-box"/>
    <property type="match status" value="1"/>
</dbReference>
<evidence type="ECO:0000256" key="1">
    <source>
        <dbReference type="ARBA" id="ARBA00004123"/>
    </source>
</evidence>
<dbReference type="PROSITE" id="PS50118">
    <property type="entry name" value="HMG_BOX_2"/>
    <property type="match status" value="1"/>
</dbReference>
<evidence type="ECO:0000313" key="8">
    <source>
        <dbReference type="EMBL" id="CAI9087941.1"/>
    </source>
</evidence>
<evidence type="ECO:0000256" key="4">
    <source>
        <dbReference type="ARBA" id="ARBA00023242"/>
    </source>
</evidence>
<evidence type="ECO:0000259" key="7">
    <source>
        <dbReference type="PROSITE" id="PS50118"/>
    </source>
</evidence>
<evidence type="ECO:0000313" key="9">
    <source>
        <dbReference type="Proteomes" id="UP001161247"/>
    </source>
</evidence>
<feature type="compositionally biased region" description="Low complexity" evidence="6">
    <location>
        <begin position="8"/>
        <end position="26"/>
    </location>
</feature>
<feature type="region of interest" description="Disordered" evidence="6">
    <location>
        <begin position="1"/>
        <end position="32"/>
    </location>
</feature>
<feature type="DNA-binding region" description="HMG box" evidence="5">
    <location>
        <begin position="72"/>
        <end position="141"/>
    </location>
</feature>
<dbReference type="GO" id="GO:0003682">
    <property type="term" value="F:chromatin binding"/>
    <property type="evidence" value="ECO:0007669"/>
    <property type="project" value="UniProtKB-ARBA"/>
</dbReference>
<dbReference type="GO" id="GO:0006325">
    <property type="term" value="P:chromatin organization"/>
    <property type="evidence" value="ECO:0007669"/>
    <property type="project" value="UniProtKB-ARBA"/>
</dbReference>
<dbReference type="GO" id="GO:0030527">
    <property type="term" value="F:structural constituent of chromatin"/>
    <property type="evidence" value="ECO:0007669"/>
    <property type="project" value="UniProtKB-ARBA"/>
</dbReference>